<dbReference type="Pfam" id="PF01894">
    <property type="entry name" value="YjbQ"/>
    <property type="match status" value="1"/>
</dbReference>
<dbReference type="PANTHER" id="PTHR30615">
    <property type="entry name" value="UNCHARACTERIZED PROTEIN YJBQ-RELATED"/>
    <property type="match status" value="1"/>
</dbReference>
<dbReference type="EMBL" id="FNVA01000004">
    <property type="protein sequence ID" value="SEG37298.1"/>
    <property type="molecule type" value="Genomic_DNA"/>
</dbReference>
<dbReference type="Proteomes" id="UP000236728">
    <property type="component" value="Unassembled WGS sequence"/>
</dbReference>
<gene>
    <name evidence="1" type="ORF">SAMN05421819_2745</name>
</gene>
<keyword evidence="2" id="KW-1185">Reference proteome</keyword>
<dbReference type="PANTHER" id="PTHR30615:SF2">
    <property type="entry name" value="YJBQ FAMILY PROTEIN"/>
    <property type="match status" value="1"/>
</dbReference>
<reference evidence="1 2" key="1">
    <citation type="submission" date="2016-10" db="EMBL/GenBank/DDBJ databases">
        <authorList>
            <person name="de Groot N.N."/>
        </authorList>
    </citation>
    <scope>NUCLEOTIDE SEQUENCE [LARGE SCALE GENOMIC DNA]</scope>
    <source>
        <strain evidence="1 2">DSM 22489</strain>
    </source>
</reference>
<dbReference type="NCBIfam" id="TIGR00149">
    <property type="entry name" value="TIGR00149_YjbQ"/>
    <property type="match status" value="1"/>
</dbReference>
<name>A0A1H5ZLB2_9BACT</name>
<sequence length="150" mass="17080">MSNIVREVKTVMKSYTEYLTFKTSARYEMVHITSEVEAIVRRSGVDDGLCFVSPMHITAAIYVNDFQDGLIEDISVWLEKLAPRFPGYKHHQTGEDNADAHLKALLLHHETTLPVTKGRLDLGTWQRVFYAEFDGQRSKRVIVKVLGVGK</sequence>
<dbReference type="AlphaFoldDB" id="A0A1H5ZLB2"/>
<dbReference type="RefSeq" id="WP_235011588.1">
    <property type="nucleotide sequence ID" value="NZ_FNVA01000004.1"/>
</dbReference>
<proteinExistence type="predicted"/>
<protein>
    <submittedName>
        <fullName evidence="1">Secondary thiamine-phosphate synthase enzyme</fullName>
    </submittedName>
</protein>
<dbReference type="Gene3D" id="2.60.120.460">
    <property type="entry name" value="YjbQ-like"/>
    <property type="match status" value="1"/>
</dbReference>
<organism evidence="1 2">
    <name type="scientific">Bryocella elongata</name>
    <dbReference type="NCBI Taxonomy" id="863522"/>
    <lineage>
        <taxon>Bacteria</taxon>
        <taxon>Pseudomonadati</taxon>
        <taxon>Acidobacteriota</taxon>
        <taxon>Terriglobia</taxon>
        <taxon>Terriglobales</taxon>
        <taxon>Acidobacteriaceae</taxon>
        <taxon>Bryocella</taxon>
    </lineage>
</organism>
<dbReference type="PIRSF" id="PIRSF004681">
    <property type="entry name" value="UCP004681"/>
    <property type="match status" value="1"/>
</dbReference>
<evidence type="ECO:0000313" key="1">
    <source>
        <dbReference type="EMBL" id="SEG37298.1"/>
    </source>
</evidence>
<evidence type="ECO:0000313" key="2">
    <source>
        <dbReference type="Proteomes" id="UP000236728"/>
    </source>
</evidence>
<accession>A0A1H5ZLB2</accession>
<dbReference type="InterPro" id="IPR035917">
    <property type="entry name" value="YjbQ-like_sf"/>
</dbReference>
<dbReference type="InterPro" id="IPR001602">
    <property type="entry name" value="UPF0047_YjbQ-like"/>
</dbReference>
<dbReference type="SUPFAM" id="SSF111038">
    <property type="entry name" value="YjbQ-like"/>
    <property type="match status" value="1"/>
</dbReference>